<gene>
    <name evidence="2" type="ORF">P8A20_30290</name>
</gene>
<evidence type="ECO:0000313" key="2">
    <source>
        <dbReference type="EMBL" id="WLQ67595.1"/>
    </source>
</evidence>
<protein>
    <submittedName>
        <fullName evidence="2">Uncharacterized protein</fullName>
    </submittedName>
</protein>
<name>A0ABY9JIP9_9ACTN</name>
<reference evidence="2 3" key="1">
    <citation type="submission" date="2023-03" db="EMBL/GenBank/DDBJ databases">
        <title>Isolation and description of six Streptomyces strains from soil environments, able to metabolize different microbial glucans.</title>
        <authorList>
            <person name="Widen T."/>
            <person name="Larsbrink J."/>
        </authorList>
    </citation>
    <scope>NUCLEOTIDE SEQUENCE [LARGE SCALE GENOMIC DNA]</scope>
    <source>
        <strain evidence="2 3">Alt3</strain>
    </source>
</reference>
<proteinExistence type="predicted"/>
<feature type="compositionally biased region" description="Polar residues" evidence="1">
    <location>
        <begin position="286"/>
        <end position="297"/>
    </location>
</feature>
<feature type="region of interest" description="Disordered" evidence="1">
    <location>
        <begin position="259"/>
        <end position="298"/>
    </location>
</feature>
<organism evidence="2 3">
    <name type="scientific">Streptomyces glycanivorans</name>
    <dbReference type="NCBI Taxonomy" id="3033808"/>
    <lineage>
        <taxon>Bacteria</taxon>
        <taxon>Bacillati</taxon>
        <taxon>Actinomycetota</taxon>
        <taxon>Actinomycetes</taxon>
        <taxon>Kitasatosporales</taxon>
        <taxon>Streptomycetaceae</taxon>
        <taxon>Streptomyces</taxon>
    </lineage>
</organism>
<dbReference type="RefSeq" id="WP_306104597.1">
    <property type="nucleotide sequence ID" value="NZ_CP120983.1"/>
</dbReference>
<sequence>MTEEPGDEFADLARGLVQALDAWAACVGEPISKDRPARKVLVRALEQERATPEWTSRAPIDGPILSYWLRGRRQLLPGTKHNRFPSVEDSAAIARALKLHAPGNAERLPMIGREIADLAHRLQETAGRGWRRRIGESRCLHSPGQISPGESIGLSVAVASSEAVEPSPAEPVALQANVESTAVTEPELHELLPVEPVTIAVSPGAPSPAVAAEAETGVIVAAGITDRTSCPARKRWIGAGALTAAAAVSIGLWAWPGEEAPTTAGRGPDRSASPSAHAMDAADPNAVTSAVSGSLNGNHRCGRKRSAGTVVWKPCLIVTDEATMAFLVQFTNTSGKPMTMKAKLAYVQASVEQTCPAPWGTSATITIPARATRISPLDTCTAALTPIQAFQAKAWVTPYGATQWAYREHSPTLHVQEAGNPVWAGQS</sequence>
<accession>A0ABY9JIP9</accession>
<dbReference type="Proteomes" id="UP001224433">
    <property type="component" value="Chromosome"/>
</dbReference>
<keyword evidence="3" id="KW-1185">Reference proteome</keyword>
<evidence type="ECO:0000313" key="3">
    <source>
        <dbReference type="Proteomes" id="UP001224433"/>
    </source>
</evidence>
<evidence type="ECO:0000256" key="1">
    <source>
        <dbReference type="SAM" id="MobiDB-lite"/>
    </source>
</evidence>
<dbReference type="EMBL" id="CP120983">
    <property type="protein sequence ID" value="WLQ67595.1"/>
    <property type="molecule type" value="Genomic_DNA"/>
</dbReference>